<dbReference type="PANTHER" id="PTHR43201:SF32">
    <property type="entry name" value="2-SUCCINYLBENZOATE--COA LIGASE, CHLOROPLASTIC_PEROXISOMAL"/>
    <property type="match status" value="1"/>
</dbReference>
<dbReference type="Gene3D" id="3.30.300.30">
    <property type="match status" value="1"/>
</dbReference>
<dbReference type="InterPro" id="IPR000873">
    <property type="entry name" value="AMP-dep_synth/lig_dom"/>
</dbReference>
<sequence>MPRTDISALVAEAAADVPDRQALVESGGRTLTWLRLEDEVARIATGLGAHGVRAGQRVMLVLGNRIEFVTTYLGVLRAQVVAVPVNPRSTSGELARMIADSGTRLVVTDETAVEVVRAALAELTELADLAAPTVVVTGTEPGPGEVPLDALRAEGVRPVPPLPDAEKLAALLYTSGTSGRPRAAMLSHRALLANIEQVAAVEPPMMHGDDVVLGVLPLFHVYGLNAVLGGVLRHRARLLLVEHYDPQAVLDLIDDEACSVVPIAPPVFAHWLPDEHLRERLGPVRLVLSGSAPLEPEVIERFTEITEIPVHQGYGLTEAAPVVTSTLCSHEPRVGSVGAALPGIELRLVDETWGQLEGEDPGRIQVRGDNLFSGYWPDGADGPDADGWYATGDVGFLDASGDLFLVDRVKELVIVSGFNVYPTEVEDVIREVDGVAEAAVIGVPDAETGEAVVAYVVASRPVTHLEEAVRAHAIVRLARFKQPSRIVVVDELPLTVTGKVQKGRLRGLERRRTQGLLE</sequence>
<dbReference type="RefSeq" id="WP_179619515.1">
    <property type="nucleotide sequence ID" value="NZ_JACCBW010000002.1"/>
</dbReference>
<dbReference type="GO" id="GO:0031956">
    <property type="term" value="F:medium-chain fatty acid-CoA ligase activity"/>
    <property type="evidence" value="ECO:0007669"/>
    <property type="project" value="TreeGrafter"/>
</dbReference>
<dbReference type="EMBL" id="JACCBW010000002">
    <property type="protein sequence ID" value="NYE36897.1"/>
    <property type="molecule type" value="Genomic_DNA"/>
</dbReference>
<evidence type="ECO:0000313" key="4">
    <source>
        <dbReference type="Proteomes" id="UP000549911"/>
    </source>
</evidence>
<accession>A0A7Y9KSU8</accession>
<dbReference type="InterPro" id="IPR020845">
    <property type="entry name" value="AMP-binding_CS"/>
</dbReference>
<dbReference type="InterPro" id="IPR045851">
    <property type="entry name" value="AMP-bd_C_sf"/>
</dbReference>
<name>A0A7Y9KSU8_9ACTN</name>
<reference evidence="3 4" key="2">
    <citation type="submission" date="2020-08" db="EMBL/GenBank/DDBJ databases">
        <title>The Agave Microbiome: Exploring the role of microbial communities in plant adaptations to desert environments.</title>
        <authorList>
            <person name="Partida-Martinez L.P."/>
        </authorList>
    </citation>
    <scope>NUCLEOTIDE SEQUENCE [LARGE SCALE GENOMIC DNA]</scope>
    <source>
        <strain evidence="3 4">AT2.17</strain>
    </source>
</reference>
<feature type="domain" description="AMP-dependent synthetase/ligase" evidence="1">
    <location>
        <begin position="11"/>
        <end position="376"/>
    </location>
</feature>
<dbReference type="Gene3D" id="3.40.50.12780">
    <property type="entry name" value="N-terminal domain of ligase-like"/>
    <property type="match status" value="1"/>
</dbReference>
<reference evidence="3 4" key="1">
    <citation type="submission" date="2020-07" db="EMBL/GenBank/DDBJ databases">
        <authorList>
            <person name="Partida-Martinez L."/>
            <person name="Huntemann M."/>
            <person name="Clum A."/>
            <person name="Wang J."/>
            <person name="Palaniappan K."/>
            <person name="Ritter S."/>
            <person name="Chen I.-M."/>
            <person name="Stamatis D."/>
            <person name="Reddy T."/>
            <person name="O'Malley R."/>
            <person name="Daum C."/>
            <person name="Shapiro N."/>
            <person name="Ivanova N."/>
            <person name="Kyrpides N."/>
            <person name="Woyke T."/>
        </authorList>
    </citation>
    <scope>NUCLEOTIDE SEQUENCE [LARGE SCALE GENOMIC DNA]</scope>
    <source>
        <strain evidence="3 4">AT2.17</strain>
    </source>
</reference>
<dbReference type="GO" id="GO:0004467">
    <property type="term" value="F:long-chain fatty acid-CoA ligase activity"/>
    <property type="evidence" value="ECO:0007669"/>
    <property type="project" value="UniProtKB-EC"/>
</dbReference>
<keyword evidence="3" id="KW-0436">Ligase</keyword>
<protein>
    <submittedName>
        <fullName evidence="3">Long-chain acyl-CoA synthetase</fullName>
        <ecNumber evidence="3">6.2.1.3</ecNumber>
    </submittedName>
</protein>
<organism evidence="3 4">
    <name type="scientific">Nocardioides cavernae</name>
    <dbReference type="NCBI Taxonomy" id="1921566"/>
    <lineage>
        <taxon>Bacteria</taxon>
        <taxon>Bacillati</taxon>
        <taxon>Actinomycetota</taxon>
        <taxon>Actinomycetes</taxon>
        <taxon>Propionibacteriales</taxon>
        <taxon>Nocardioidaceae</taxon>
        <taxon>Nocardioides</taxon>
    </lineage>
</organism>
<dbReference type="Proteomes" id="UP000549911">
    <property type="component" value="Unassembled WGS sequence"/>
</dbReference>
<dbReference type="InterPro" id="IPR042099">
    <property type="entry name" value="ANL_N_sf"/>
</dbReference>
<dbReference type="EC" id="6.2.1.3" evidence="3"/>
<evidence type="ECO:0000313" key="3">
    <source>
        <dbReference type="EMBL" id="NYE36897.1"/>
    </source>
</evidence>
<dbReference type="PROSITE" id="PS00455">
    <property type="entry name" value="AMP_BINDING"/>
    <property type="match status" value="1"/>
</dbReference>
<evidence type="ECO:0000259" key="1">
    <source>
        <dbReference type="Pfam" id="PF00501"/>
    </source>
</evidence>
<dbReference type="InterPro" id="IPR025110">
    <property type="entry name" value="AMP-bd_C"/>
</dbReference>
<keyword evidence="4" id="KW-1185">Reference proteome</keyword>
<dbReference type="Pfam" id="PF13193">
    <property type="entry name" value="AMP-binding_C"/>
    <property type="match status" value="1"/>
</dbReference>
<feature type="domain" description="AMP-binding enzyme C-terminal" evidence="2">
    <location>
        <begin position="424"/>
        <end position="499"/>
    </location>
</feature>
<proteinExistence type="predicted"/>
<gene>
    <name evidence="3" type="ORF">F4692_002030</name>
</gene>
<dbReference type="AlphaFoldDB" id="A0A7Y9KSU8"/>
<dbReference type="Pfam" id="PF00501">
    <property type="entry name" value="AMP-binding"/>
    <property type="match status" value="1"/>
</dbReference>
<comment type="caution">
    <text evidence="3">The sequence shown here is derived from an EMBL/GenBank/DDBJ whole genome shotgun (WGS) entry which is preliminary data.</text>
</comment>
<dbReference type="SUPFAM" id="SSF56801">
    <property type="entry name" value="Acetyl-CoA synthetase-like"/>
    <property type="match status" value="1"/>
</dbReference>
<dbReference type="PANTHER" id="PTHR43201">
    <property type="entry name" value="ACYL-COA SYNTHETASE"/>
    <property type="match status" value="1"/>
</dbReference>
<evidence type="ECO:0000259" key="2">
    <source>
        <dbReference type="Pfam" id="PF13193"/>
    </source>
</evidence>